<feature type="transmembrane region" description="Helical" evidence="2">
    <location>
        <begin position="174"/>
        <end position="196"/>
    </location>
</feature>
<protein>
    <submittedName>
        <fullName evidence="3">Uncharacterized protein</fullName>
    </submittedName>
</protein>
<feature type="transmembrane region" description="Helical" evidence="2">
    <location>
        <begin position="92"/>
        <end position="114"/>
    </location>
</feature>
<feature type="compositionally biased region" description="Polar residues" evidence="1">
    <location>
        <begin position="395"/>
        <end position="425"/>
    </location>
</feature>
<feature type="transmembrane region" description="Helical" evidence="2">
    <location>
        <begin position="272"/>
        <end position="295"/>
    </location>
</feature>
<feature type="transmembrane region" description="Helical" evidence="2">
    <location>
        <begin position="217"/>
        <end position="244"/>
    </location>
</feature>
<feature type="transmembrane region" description="Helical" evidence="2">
    <location>
        <begin position="48"/>
        <end position="72"/>
    </location>
</feature>
<keyword evidence="4" id="KW-1185">Reference proteome</keyword>
<evidence type="ECO:0000313" key="3">
    <source>
        <dbReference type="EMBL" id="KAG9254084.1"/>
    </source>
</evidence>
<keyword evidence="2" id="KW-0472">Membrane</keyword>
<dbReference type="OrthoDB" id="5217806at2759"/>
<dbReference type="RefSeq" id="XP_046118008.1">
    <property type="nucleotide sequence ID" value="XM_046266018.1"/>
</dbReference>
<keyword evidence="2" id="KW-1133">Transmembrane helix</keyword>
<dbReference type="AlphaFoldDB" id="A0A9P8CNS3"/>
<feature type="region of interest" description="Disordered" evidence="1">
    <location>
        <begin position="368"/>
        <end position="425"/>
    </location>
</feature>
<dbReference type="GeneID" id="70296921"/>
<dbReference type="Proteomes" id="UP000887229">
    <property type="component" value="Unassembled WGS sequence"/>
</dbReference>
<name>A0A9P8CNS3_9HYPO</name>
<reference evidence="3" key="1">
    <citation type="journal article" date="2021" name="IMA Fungus">
        <title>Genomic characterization of three marine fungi, including Emericellopsis atlantica sp. nov. with signatures of a generalist lifestyle and marine biomass degradation.</title>
        <authorList>
            <person name="Hagestad O.C."/>
            <person name="Hou L."/>
            <person name="Andersen J.H."/>
            <person name="Hansen E.H."/>
            <person name="Altermark B."/>
            <person name="Li C."/>
            <person name="Kuhnert E."/>
            <person name="Cox R.J."/>
            <person name="Crous P.W."/>
            <person name="Spatafora J.W."/>
            <person name="Lail K."/>
            <person name="Amirebrahimi M."/>
            <person name="Lipzen A."/>
            <person name="Pangilinan J."/>
            <person name="Andreopoulos W."/>
            <person name="Hayes R.D."/>
            <person name="Ng V."/>
            <person name="Grigoriev I.V."/>
            <person name="Jackson S.A."/>
            <person name="Sutton T.D.S."/>
            <person name="Dobson A.D.W."/>
            <person name="Rama T."/>
        </authorList>
    </citation>
    <scope>NUCLEOTIDE SEQUENCE</scope>
    <source>
        <strain evidence="3">TS7</strain>
    </source>
</reference>
<evidence type="ECO:0000313" key="4">
    <source>
        <dbReference type="Proteomes" id="UP000887229"/>
    </source>
</evidence>
<sequence length="425" mass="46378">MSSSYITFVSVGLSAVIAIPIAVTGILTCLKARRGGDPARRGFTWLKLAYSFIFTGYVFSIVADLINGLMYYGVASNQPHVTNALIVTGSVIAWLGEVCVILTCTELGCGFTYALRLERTPSHKIWRLYGVVSGAILAILAIVSGAYNGWAYAQYLDSVYYSSAYEAVERSNKLSAALSVLAFFVSAGLIVQASLVRRKYLSNMPAANVSHGWTSGMYTYAAHANLCAFQSVTLYLVATILFVVPRRLWAMVTNLVYVTRGFTELNEPTVGVTTWLVISGIPQLILLILLFVVGLRKSDGLWTTMQPWMHHTAPNMASMPPTTQQQPQTYYGTPADGNAYMPTQMGQSYAVPGQQDYAQHYGYYTSPAGQWQQPQEAPGAPVQAPSEVPAEPSRTMYSQSGSSHAPHIQQDQHAQVQSSVAYEKP</sequence>
<comment type="caution">
    <text evidence="3">The sequence shown here is derived from an EMBL/GenBank/DDBJ whole genome shotgun (WGS) entry which is preliminary data.</text>
</comment>
<proteinExistence type="predicted"/>
<evidence type="ECO:0000256" key="1">
    <source>
        <dbReference type="SAM" id="MobiDB-lite"/>
    </source>
</evidence>
<feature type="transmembrane region" description="Helical" evidence="2">
    <location>
        <begin position="126"/>
        <end position="147"/>
    </location>
</feature>
<organism evidence="3 4">
    <name type="scientific">Emericellopsis atlantica</name>
    <dbReference type="NCBI Taxonomy" id="2614577"/>
    <lineage>
        <taxon>Eukaryota</taxon>
        <taxon>Fungi</taxon>
        <taxon>Dikarya</taxon>
        <taxon>Ascomycota</taxon>
        <taxon>Pezizomycotina</taxon>
        <taxon>Sordariomycetes</taxon>
        <taxon>Hypocreomycetidae</taxon>
        <taxon>Hypocreales</taxon>
        <taxon>Bionectriaceae</taxon>
        <taxon>Emericellopsis</taxon>
    </lineage>
</organism>
<evidence type="ECO:0000256" key="2">
    <source>
        <dbReference type="SAM" id="Phobius"/>
    </source>
</evidence>
<keyword evidence="2" id="KW-0812">Transmembrane</keyword>
<gene>
    <name evidence="3" type="ORF">F5Z01DRAFT_687587</name>
</gene>
<dbReference type="EMBL" id="MU251255">
    <property type="protein sequence ID" value="KAG9254084.1"/>
    <property type="molecule type" value="Genomic_DNA"/>
</dbReference>
<accession>A0A9P8CNS3</accession>
<feature type="transmembrane region" description="Helical" evidence="2">
    <location>
        <begin position="6"/>
        <end position="27"/>
    </location>
</feature>